<organism evidence="1 2">
    <name type="scientific">Echinococcus multilocularis</name>
    <name type="common">Fox tapeworm</name>
    <dbReference type="NCBI Taxonomy" id="6211"/>
    <lineage>
        <taxon>Eukaryota</taxon>
        <taxon>Metazoa</taxon>
        <taxon>Spiralia</taxon>
        <taxon>Lophotrochozoa</taxon>
        <taxon>Platyhelminthes</taxon>
        <taxon>Cestoda</taxon>
        <taxon>Eucestoda</taxon>
        <taxon>Cyclophyllidea</taxon>
        <taxon>Taeniidae</taxon>
        <taxon>Echinococcus</taxon>
    </lineage>
</organism>
<accession>A0A068XUS3</accession>
<proteinExistence type="predicted"/>
<dbReference type="EMBL" id="LN902845">
    <property type="protein sequence ID" value="CDS36103.1"/>
    <property type="molecule type" value="Genomic_DNA"/>
</dbReference>
<reference evidence="1" key="2">
    <citation type="submission" date="2015-11" db="EMBL/GenBank/DDBJ databases">
        <authorList>
            <person name="Zhang Y."/>
            <person name="Guo Z."/>
        </authorList>
    </citation>
    <scope>NUCLEOTIDE SEQUENCE</scope>
</reference>
<name>A0A068XUS3_ECHMU</name>
<evidence type="ECO:0000313" key="2">
    <source>
        <dbReference type="Proteomes" id="UP000017246"/>
    </source>
</evidence>
<protein>
    <submittedName>
        <fullName evidence="1">Expressed protein</fullName>
    </submittedName>
</protein>
<sequence>MINCPGVEVSPFPAFPFFLVQFVLKLNGFHTQHPILASIHFPASCCLPDCFAISAFKSLNEPSHCIAVADI</sequence>
<reference evidence="1" key="1">
    <citation type="journal article" date="2013" name="Nature">
        <title>The genomes of four tapeworm species reveal adaptations to parasitism.</title>
        <authorList>
            <person name="Tsai I.J."/>
            <person name="Zarowiecki M."/>
            <person name="Holroyd N."/>
            <person name="Garciarrubio A."/>
            <person name="Sanchez-Flores A."/>
            <person name="Brooks K.L."/>
            <person name="Tracey A."/>
            <person name="Bobes R.J."/>
            <person name="Fragoso G."/>
            <person name="Sciutto E."/>
            <person name="Aslett M."/>
            <person name="Beasley H."/>
            <person name="Bennett H.M."/>
            <person name="Cai J."/>
            <person name="Camicia F."/>
            <person name="Clark R."/>
            <person name="Cucher M."/>
            <person name="De Silva N."/>
            <person name="Day T.A."/>
            <person name="Deplazes P."/>
            <person name="Estrada K."/>
            <person name="Fernandez C."/>
            <person name="Holland P.W."/>
            <person name="Hou J."/>
            <person name="Hu S."/>
            <person name="Huckvale T."/>
            <person name="Hung S.S."/>
            <person name="Kamenetzky L."/>
            <person name="Keane J.A."/>
            <person name="Kiss F."/>
            <person name="Koziol U."/>
            <person name="Lambert O."/>
            <person name="Liu K."/>
            <person name="Luo X."/>
            <person name="Luo Y."/>
            <person name="Macchiaroli N."/>
            <person name="Nichol S."/>
            <person name="Paps J."/>
            <person name="Parkinson J."/>
            <person name="Pouchkina-Stantcheva N."/>
            <person name="Riddiford N."/>
            <person name="Rosenzvit M."/>
            <person name="Salinas G."/>
            <person name="Wasmuth J.D."/>
            <person name="Zamanian M."/>
            <person name="Zheng Y."/>
            <person name="Cai X."/>
            <person name="Soberon X."/>
            <person name="Olson P.D."/>
            <person name="Laclette J.P."/>
            <person name="Brehm K."/>
            <person name="Berriman M."/>
            <person name="Garciarrubio A."/>
            <person name="Bobes R.J."/>
            <person name="Fragoso G."/>
            <person name="Sanchez-Flores A."/>
            <person name="Estrada K."/>
            <person name="Cevallos M.A."/>
            <person name="Morett E."/>
            <person name="Gonzalez V."/>
            <person name="Portillo T."/>
            <person name="Ochoa-Leyva A."/>
            <person name="Jose M.V."/>
            <person name="Sciutto E."/>
            <person name="Landa A."/>
            <person name="Jimenez L."/>
            <person name="Valdes V."/>
            <person name="Carrero J.C."/>
            <person name="Larralde C."/>
            <person name="Morales-Montor J."/>
            <person name="Limon-Lason J."/>
            <person name="Soberon X."/>
            <person name="Laclette J.P."/>
        </authorList>
    </citation>
    <scope>NUCLEOTIDE SEQUENCE [LARGE SCALE GENOMIC DNA]</scope>
</reference>
<dbReference type="AlphaFoldDB" id="A0A068XUS3"/>
<gene>
    <name evidence="1" type="ORF">EmuJ_000284100</name>
</gene>
<dbReference type="Proteomes" id="UP000017246">
    <property type="component" value="Unassembled WGS sequence"/>
</dbReference>
<keyword evidence="2" id="KW-1185">Reference proteome</keyword>
<evidence type="ECO:0000313" key="1">
    <source>
        <dbReference type="EMBL" id="CDS36103.1"/>
    </source>
</evidence>